<accession>A0A2W1BT01</accession>
<evidence type="ECO:0000313" key="2">
    <source>
        <dbReference type="Proteomes" id="UP000249218"/>
    </source>
</evidence>
<evidence type="ECO:0000313" key="1">
    <source>
        <dbReference type="EMBL" id="PZC77471.1"/>
    </source>
</evidence>
<name>A0A2W1BT01_HELAM</name>
<protein>
    <submittedName>
        <fullName evidence="1">Uncharacterized protein</fullName>
    </submittedName>
</protein>
<reference evidence="1 2" key="1">
    <citation type="journal article" date="2017" name="BMC Biol.">
        <title>Genomic innovations, transcriptional plasticity and gene loss underlying the evolution and divergence of two highly polyphagous and invasive Helicoverpa pest species.</title>
        <authorList>
            <person name="Pearce S.L."/>
            <person name="Clarke D.F."/>
            <person name="East P.D."/>
            <person name="Elfekih S."/>
            <person name="Gordon K.H."/>
            <person name="Jermiin L.S."/>
            <person name="McGaughran A."/>
            <person name="Oakeshott J.G."/>
            <person name="Papanikolaou A."/>
            <person name="Perera O.P."/>
            <person name="Rane R.V."/>
            <person name="Richards S."/>
            <person name="Tay W.T."/>
            <person name="Walsh T.K."/>
            <person name="Anderson A."/>
            <person name="Anderson C.J."/>
            <person name="Asgari S."/>
            <person name="Board P.G."/>
            <person name="Bretschneider A."/>
            <person name="Campbell P.M."/>
            <person name="Chertemps T."/>
            <person name="Christeller J.T."/>
            <person name="Coppin C.W."/>
            <person name="Downes S.J."/>
            <person name="Duan G."/>
            <person name="Farnsworth C.A."/>
            <person name="Good R.T."/>
            <person name="Han L.B."/>
            <person name="Han Y.C."/>
            <person name="Hatje K."/>
            <person name="Horne I."/>
            <person name="Huang Y.P."/>
            <person name="Hughes D.S."/>
            <person name="Jacquin-Joly E."/>
            <person name="James W."/>
            <person name="Jhangiani S."/>
            <person name="Kollmar M."/>
            <person name="Kuwar S.S."/>
            <person name="Li S."/>
            <person name="Liu N.Y."/>
            <person name="Maibeche M.T."/>
            <person name="Miller J.R."/>
            <person name="Montagne N."/>
            <person name="Perry T."/>
            <person name="Qu J."/>
            <person name="Song S.V."/>
            <person name="Sutton G.G."/>
            <person name="Vogel H."/>
            <person name="Walenz B.P."/>
            <person name="Xu W."/>
            <person name="Zhang H.J."/>
            <person name="Zou Z."/>
            <person name="Batterham P."/>
            <person name="Edwards O.R."/>
            <person name="Feyereisen R."/>
            <person name="Gibbs R.A."/>
            <person name="Heckel D.G."/>
            <person name="McGrath A."/>
            <person name="Robin C."/>
            <person name="Scherer S.E."/>
            <person name="Worley K.C."/>
            <person name="Wu Y.D."/>
        </authorList>
    </citation>
    <scope>NUCLEOTIDE SEQUENCE [LARGE SCALE GENOMIC DNA]</scope>
    <source>
        <strain evidence="1">Harm_GR_Male_#8</strain>
        <tissue evidence="1">Whole organism</tissue>
    </source>
</reference>
<proteinExistence type="predicted"/>
<gene>
    <name evidence="1" type="primary">HaOG203421</name>
    <name evidence="1" type="ORF">B5X24_HaOG203421</name>
</gene>
<dbReference type="AlphaFoldDB" id="A0A2W1BT01"/>
<sequence>MSSVKKPVGEIHLCRSARLPSRMPEPEHHINSILIGVRLDVARQRRGAAHHGFHLHGRHWNKVNCLLNRHGLFVKLLESLQSLQVWY</sequence>
<organism evidence="1 2">
    <name type="scientific">Helicoverpa armigera</name>
    <name type="common">Cotton bollworm</name>
    <name type="synonym">Heliothis armigera</name>
    <dbReference type="NCBI Taxonomy" id="29058"/>
    <lineage>
        <taxon>Eukaryota</taxon>
        <taxon>Metazoa</taxon>
        <taxon>Ecdysozoa</taxon>
        <taxon>Arthropoda</taxon>
        <taxon>Hexapoda</taxon>
        <taxon>Insecta</taxon>
        <taxon>Pterygota</taxon>
        <taxon>Neoptera</taxon>
        <taxon>Endopterygota</taxon>
        <taxon>Lepidoptera</taxon>
        <taxon>Glossata</taxon>
        <taxon>Ditrysia</taxon>
        <taxon>Noctuoidea</taxon>
        <taxon>Noctuidae</taxon>
        <taxon>Heliothinae</taxon>
        <taxon>Helicoverpa</taxon>
    </lineage>
</organism>
<keyword evidence="2" id="KW-1185">Reference proteome</keyword>
<dbReference type="Proteomes" id="UP000249218">
    <property type="component" value="Unassembled WGS sequence"/>
</dbReference>
<dbReference type="EMBL" id="KZ149929">
    <property type="protein sequence ID" value="PZC77471.1"/>
    <property type="molecule type" value="Genomic_DNA"/>
</dbReference>